<feature type="transmembrane region" description="Helical" evidence="2">
    <location>
        <begin position="63"/>
        <end position="90"/>
    </location>
</feature>
<name>A0AAE0FJ79_9CHLO</name>
<evidence type="ECO:0000313" key="5">
    <source>
        <dbReference type="EMBL" id="KAK3260754.1"/>
    </source>
</evidence>
<dbReference type="Pfam" id="PF00403">
    <property type="entry name" value="HMA"/>
    <property type="match status" value="2"/>
</dbReference>
<dbReference type="SUPFAM" id="SSF55008">
    <property type="entry name" value="HMA, heavy metal-associated domain"/>
    <property type="match status" value="2"/>
</dbReference>
<keyword evidence="1" id="KW-0479">Metal-binding</keyword>
<reference evidence="5 6" key="1">
    <citation type="journal article" date="2015" name="Genome Biol. Evol.">
        <title>Comparative Genomics of a Bacterivorous Green Alga Reveals Evolutionary Causalities and Consequences of Phago-Mixotrophic Mode of Nutrition.</title>
        <authorList>
            <person name="Burns J.A."/>
            <person name="Paasch A."/>
            <person name="Narechania A."/>
            <person name="Kim E."/>
        </authorList>
    </citation>
    <scope>NUCLEOTIDE SEQUENCE [LARGE SCALE GENOMIC DNA]</scope>
    <source>
        <strain evidence="5 6">PLY_AMNH</strain>
    </source>
</reference>
<dbReference type="EMBL" id="LGRX02017450">
    <property type="protein sequence ID" value="KAK3260754.1"/>
    <property type="molecule type" value="Genomic_DNA"/>
</dbReference>
<dbReference type="Proteomes" id="UP001190700">
    <property type="component" value="Unassembled WGS sequence"/>
</dbReference>
<feature type="transmembrane region" description="Helical" evidence="2">
    <location>
        <begin position="127"/>
        <end position="148"/>
    </location>
</feature>
<accession>A0AAE0FJ79</accession>
<dbReference type="InterPro" id="IPR017969">
    <property type="entry name" value="Heavy-metal-associated_CS"/>
</dbReference>
<dbReference type="InterPro" id="IPR036163">
    <property type="entry name" value="HMA_dom_sf"/>
</dbReference>
<feature type="signal peptide" evidence="3">
    <location>
        <begin position="1"/>
        <end position="39"/>
    </location>
</feature>
<feature type="transmembrane region" description="Helical" evidence="2">
    <location>
        <begin position="102"/>
        <end position="121"/>
    </location>
</feature>
<feature type="chain" id="PRO_5042165965" description="HMA domain-containing protein" evidence="3">
    <location>
        <begin position="40"/>
        <end position="483"/>
    </location>
</feature>
<dbReference type="AlphaFoldDB" id="A0AAE0FJ79"/>
<proteinExistence type="predicted"/>
<keyword evidence="2" id="KW-0472">Membrane</keyword>
<evidence type="ECO:0000256" key="3">
    <source>
        <dbReference type="SAM" id="SignalP"/>
    </source>
</evidence>
<protein>
    <recommendedName>
        <fullName evidence="4">HMA domain-containing protein</fullName>
    </recommendedName>
</protein>
<organism evidence="5 6">
    <name type="scientific">Cymbomonas tetramitiformis</name>
    <dbReference type="NCBI Taxonomy" id="36881"/>
    <lineage>
        <taxon>Eukaryota</taxon>
        <taxon>Viridiplantae</taxon>
        <taxon>Chlorophyta</taxon>
        <taxon>Pyramimonadophyceae</taxon>
        <taxon>Pyramimonadales</taxon>
        <taxon>Pyramimonadaceae</taxon>
        <taxon>Cymbomonas</taxon>
    </lineage>
</organism>
<dbReference type="InterPro" id="IPR006121">
    <property type="entry name" value="HMA_dom"/>
</dbReference>
<evidence type="ECO:0000256" key="2">
    <source>
        <dbReference type="SAM" id="Phobius"/>
    </source>
</evidence>
<dbReference type="PROSITE" id="PS50846">
    <property type="entry name" value="HMA_2"/>
    <property type="match status" value="1"/>
</dbReference>
<gene>
    <name evidence="5" type="ORF">CYMTET_30314</name>
</gene>
<feature type="domain" description="HMA" evidence="4">
    <location>
        <begin position="164"/>
        <end position="235"/>
    </location>
</feature>
<evidence type="ECO:0000256" key="1">
    <source>
        <dbReference type="ARBA" id="ARBA00022723"/>
    </source>
</evidence>
<keyword evidence="2" id="KW-0812">Transmembrane</keyword>
<keyword evidence="3" id="KW-0732">Signal</keyword>
<sequence>MGKDVKSAHLIFSPGFPLQFAKILAALSVLAAVARQSEAVRFEAEYLYDWFSFQLMQGAHHMAWWTAIGLLSSSCCALQLILNFFSLGCAGFNTVLGPVRPFLMASTLLLQVWTWSVAYARPYQWKAAAVSSSVCLVLTFLPECLYFASRGKKVIGRVSTSGFKVQFSLGTAMGCVACVTKVKGVLDACSAVTQSSVSLEEGMATICLSAPTASEASGSAEVLAQQLEAAGFPATIESLMTMPSALTAEDLASDTSGTCVSKQGDSTSAAGDSRRGMWKWALSAAAGLLSSSCCLLQLFVNLLSMLNLAHVGCAGFNKVLGPHRFELRCVTAAWLSAFWASSIIKRWPKKQLFLSTLLTLCLTFLPEVLKYVGAPALAPPTDDTEHFVFSIDGMGCEACQLHVENLLHQTSGVIQSSADFERGVVEVLVAKDWGFNITDVANSLAYDGYELSTVLRHSSSTSNHFQAVENLATRGTSVHSDDL</sequence>
<evidence type="ECO:0000313" key="6">
    <source>
        <dbReference type="Proteomes" id="UP001190700"/>
    </source>
</evidence>
<dbReference type="Gene3D" id="3.30.70.100">
    <property type="match status" value="2"/>
</dbReference>
<dbReference type="PROSITE" id="PS01047">
    <property type="entry name" value="HMA_1"/>
    <property type="match status" value="1"/>
</dbReference>
<keyword evidence="2" id="KW-1133">Transmembrane helix</keyword>
<comment type="caution">
    <text evidence="5">The sequence shown here is derived from an EMBL/GenBank/DDBJ whole genome shotgun (WGS) entry which is preliminary data.</text>
</comment>
<keyword evidence="6" id="KW-1185">Reference proteome</keyword>
<dbReference type="GO" id="GO:0046872">
    <property type="term" value="F:metal ion binding"/>
    <property type="evidence" value="ECO:0007669"/>
    <property type="project" value="UniProtKB-KW"/>
</dbReference>
<dbReference type="CDD" id="cd00371">
    <property type="entry name" value="HMA"/>
    <property type="match status" value="2"/>
</dbReference>
<evidence type="ECO:0000259" key="4">
    <source>
        <dbReference type="PROSITE" id="PS50846"/>
    </source>
</evidence>